<evidence type="ECO:0000256" key="1">
    <source>
        <dbReference type="SAM" id="SignalP"/>
    </source>
</evidence>
<protein>
    <recommendedName>
        <fullName evidence="4">Type IX secretion system membrane protein PorP/SprF</fullName>
    </recommendedName>
</protein>
<dbReference type="RefSeq" id="WP_066403979.1">
    <property type="nucleotide sequence ID" value="NZ_CP011390.1"/>
</dbReference>
<sequence>MKDKILQLILLLTVSQMSVGSLHAQDLHFSQFMNSPLTTNPANTGFIPDGDYRLGINYRNQWSSIMSVPYKTMSAFGDVQMMRDRFENGWLGAGGAILKDVAGSGNLSSTKIYGSIAYHQMLGYSSLLSLGFNVGMANKQINVSNLKFPDQFDGHFFDHGIPTNAILDRTNITYFDMQVGMNYAYFPNERVYVNAGFSSHHVNRPRESFFDKDQGGYDNRLPRRYIGFINGSFMLNDQWIVNPNAYFTMQAEASELVLGATAHYNLSGDGEYLLIGGLYYRHHEAIIPEVGLGYKDITLTFSYDATMSTLKTYNGTRGAYEFSLIKQGVFTKYNGNRSQSMCPSFKNL</sequence>
<dbReference type="NCBIfam" id="TIGR03519">
    <property type="entry name" value="T9SS_PorP_fam"/>
    <property type="match status" value="1"/>
</dbReference>
<name>A0A172TVB0_9BACT</name>
<keyword evidence="3" id="KW-1185">Reference proteome</keyword>
<feature type="chain" id="PRO_5008001197" description="Type IX secretion system membrane protein PorP/SprF" evidence="1">
    <location>
        <begin position="25"/>
        <end position="348"/>
    </location>
</feature>
<dbReference type="EMBL" id="CP011390">
    <property type="protein sequence ID" value="ANE50723.1"/>
    <property type="molecule type" value="Genomic_DNA"/>
</dbReference>
<dbReference type="InterPro" id="IPR019861">
    <property type="entry name" value="PorP/SprF_Bacteroidetes"/>
</dbReference>
<dbReference type="AlphaFoldDB" id="A0A172TVB0"/>
<organism evidence="2 3">
    <name type="scientific">Flavisolibacter tropicus</name>
    <dbReference type="NCBI Taxonomy" id="1492898"/>
    <lineage>
        <taxon>Bacteria</taxon>
        <taxon>Pseudomonadati</taxon>
        <taxon>Bacteroidota</taxon>
        <taxon>Chitinophagia</taxon>
        <taxon>Chitinophagales</taxon>
        <taxon>Chitinophagaceae</taxon>
        <taxon>Flavisolibacter</taxon>
    </lineage>
</organism>
<accession>A0A172TVB0</accession>
<dbReference type="STRING" id="1492898.SY85_09650"/>
<proteinExistence type="predicted"/>
<dbReference type="Proteomes" id="UP000077177">
    <property type="component" value="Chromosome"/>
</dbReference>
<dbReference type="Pfam" id="PF11751">
    <property type="entry name" value="PorP_SprF"/>
    <property type="match status" value="1"/>
</dbReference>
<evidence type="ECO:0008006" key="4">
    <source>
        <dbReference type="Google" id="ProtNLM"/>
    </source>
</evidence>
<dbReference type="OrthoDB" id="1186563at2"/>
<reference evidence="3" key="1">
    <citation type="submission" date="2015-01" db="EMBL/GenBank/DDBJ databases">
        <title>Flavisolibacter sp./LCS9/ whole genome sequencing.</title>
        <authorList>
            <person name="Kim M.K."/>
            <person name="Srinivasan S."/>
            <person name="Lee J.-J."/>
        </authorList>
    </citation>
    <scope>NUCLEOTIDE SEQUENCE [LARGE SCALE GENOMIC DNA]</scope>
    <source>
        <strain evidence="3">LCS9</strain>
    </source>
</reference>
<reference evidence="2 3" key="2">
    <citation type="journal article" date="2016" name="Int. J. Syst. Evol. Microbiol.">
        <title>Flavisolibacter tropicus sp. nov., isolated from tropical soil.</title>
        <authorList>
            <person name="Lee J.J."/>
            <person name="Kang M.S."/>
            <person name="Kim G.S."/>
            <person name="Lee C.S."/>
            <person name="Lim S."/>
            <person name="Lee J."/>
            <person name="Roh S.H."/>
            <person name="Kang H."/>
            <person name="Ha J.M."/>
            <person name="Bae S."/>
            <person name="Jung H.Y."/>
            <person name="Kim M.K."/>
        </authorList>
    </citation>
    <scope>NUCLEOTIDE SEQUENCE [LARGE SCALE GENOMIC DNA]</scope>
    <source>
        <strain evidence="2 3">LCS9</strain>
    </source>
</reference>
<feature type="signal peptide" evidence="1">
    <location>
        <begin position="1"/>
        <end position="24"/>
    </location>
</feature>
<gene>
    <name evidence="2" type="ORF">SY85_09650</name>
</gene>
<evidence type="ECO:0000313" key="3">
    <source>
        <dbReference type="Proteomes" id="UP000077177"/>
    </source>
</evidence>
<dbReference type="KEGG" id="fla:SY85_09650"/>
<evidence type="ECO:0000313" key="2">
    <source>
        <dbReference type="EMBL" id="ANE50723.1"/>
    </source>
</evidence>
<keyword evidence="1" id="KW-0732">Signal</keyword>